<organism evidence="2 3">
    <name type="scientific">Parasponia andersonii</name>
    <name type="common">Sponia andersonii</name>
    <dbReference type="NCBI Taxonomy" id="3476"/>
    <lineage>
        <taxon>Eukaryota</taxon>
        <taxon>Viridiplantae</taxon>
        <taxon>Streptophyta</taxon>
        <taxon>Embryophyta</taxon>
        <taxon>Tracheophyta</taxon>
        <taxon>Spermatophyta</taxon>
        <taxon>Magnoliopsida</taxon>
        <taxon>eudicotyledons</taxon>
        <taxon>Gunneridae</taxon>
        <taxon>Pentapetalae</taxon>
        <taxon>rosids</taxon>
        <taxon>fabids</taxon>
        <taxon>Rosales</taxon>
        <taxon>Cannabaceae</taxon>
        <taxon>Parasponia</taxon>
    </lineage>
</organism>
<sequence>MNPFNEFQPNVIFAMQLDIVAWNLHMNDSIKKKENKKKRKNNGEENISSSKDQKKHRSNKKSYPGTPKFTYYIELIDSRENVLMATEDHVPYKRKAKERGGTIDSTGILVMI</sequence>
<gene>
    <name evidence="2" type="ORF">PanWU01x14_061270</name>
</gene>
<feature type="region of interest" description="Disordered" evidence="1">
    <location>
        <begin position="30"/>
        <end position="67"/>
    </location>
</feature>
<keyword evidence="3" id="KW-1185">Reference proteome</keyword>
<evidence type="ECO:0000313" key="2">
    <source>
        <dbReference type="EMBL" id="PON72977.1"/>
    </source>
</evidence>
<name>A0A2P5DI34_PARAD</name>
<accession>A0A2P5DI34</accession>
<dbReference type="OrthoDB" id="10373592at2759"/>
<evidence type="ECO:0000256" key="1">
    <source>
        <dbReference type="SAM" id="MobiDB-lite"/>
    </source>
</evidence>
<reference evidence="3" key="1">
    <citation type="submission" date="2016-06" db="EMBL/GenBank/DDBJ databases">
        <title>Parallel loss of symbiosis genes in relatives of nitrogen-fixing non-legume Parasponia.</title>
        <authorList>
            <person name="Van Velzen R."/>
            <person name="Holmer R."/>
            <person name="Bu F."/>
            <person name="Rutten L."/>
            <person name="Van Zeijl A."/>
            <person name="Liu W."/>
            <person name="Santuari L."/>
            <person name="Cao Q."/>
            <person name="Sharma T."/>
            <person name="Shen D."/>
            <person name="Roswanjaya Y."/>
            <person name="Wardhani T."/>
            <person name="Kalhor M.S."/>
            <person name="Jansen J."/>
            <person name="Van den Hoogen J."/>
            <person name="Gungor B."/>
            <person name="Hartog M."/>
            <person name="Hontelez J."/>
            <person name="Verver J."/>
            <person name="Yang W.-C."/>
            <person name="Schijlen E."/>
            <person name="Repin R."/>
            <person name="Schilthuizen M."/>
            <person name="Schranz E."/>
            <person name="Heidstra R."/>
            <person name="Miyata K."/>
            <person name="Fedorova E."/>
            <person name="Kohlen W."/>
            <person name="Bisseling T."/>
            <person name="Smit S."/>
            <person name="Geurts R."/>
        </authorList>
    </citation>
    <scope>NUCLEOTIDE SEQUENCE [LARGE SCALE GENOMIC DNA]</scope>
    <source>
        <strain evidence="3">cv. WU1-14</strain>
    </source>
</reference>
<evidence type="ECO:0000313" key="3">
    <source>
        <dbReference type="Proteomes" id="UP000237105"/>
    </source>
</evidence>
<protein>
    <submittedName>
        <fullName evidence="2">Uncharacterized protein</fullName>
    </submittedName>
</protein>
<dbReference type="Proteomes" id="UP000237105">
    <property type="component" value="Unassembled WGS sequence"/>
</dbReference>
<dbReference type="EMBL" id="JXTB01000036">
    <property type="protein sequence ID" value="PON72977.1"/>
    <property type="molecule type" value="Genomic_DNA"/>
</dbReference>
<proteinExistence type="predicted"/>
<dbReference type="AlphaFoldDB" id="A0A2P5DI34"/>
<comment type="caution">
    <text evidence="2">The sequence shown here is derived from an EMBL/GenBank/DDBJ whole genome shotgun (WGS) entry which is preliminary data.</text>
</comment>